<reference evidence="1 2" key="1">
    <citation type="submission" date="2024-02" db="EMBL/GenBank/DDBJ databases">
        <title>Janibacter sp. nov., isolated from gut of marine sandworm.</title>
        <authorList>
            <person name="Kim B."/>
            <person name="Jun M.O."/>
            <person name="Shin N.-R."/>
        </authorList>
    </citation>
    <scope>NUCLEOTIDE SEQUENCE [LARGE SCALE GENOMIC DNA]</scope>
    <source>
        <strain evidence="1 2">A1S7</strain>
    </source>
</reference>
<gene>
    <name evidence="1" type="ORF">V1351_11670</name>
</gene>
<evidence type="ECO:0000313" key="2">
    <source>
        <dbReference type="Proteomes" id="UP001382727"/>
    </source>
</evidence>
<dbReference type="PANTHER" id="PTHR33361:SF2">
    <property type="entry name" value="DUF885 DOMAIN-CONTAINING PROTEIN"/>
    <property type="match status" value="1"/>
</dbReference>
<evidence type="ECO:0000313" key="1">
    <source>
        <dbReference type="EMBL" id="WXB75604.1"/>
    </source>
</evidence>
<keyword evidence="2" id="KW-1185">Reference proteome</keyword>
<dbReference type="InterPro" id="IPR010281">
    <property type="entry name" value="DUF885"/>
</dbReference>
<sequence length="578" mass="64105">MNRFCARGPARIGTVREVSTQQSRPRTDIDRIAEAHFDAEVALSPVGATYLGVPGHDADLDDLSPEGFAAASRLRRDTLAALEGATPVDDVDRVTLEAMRERLGLAEEMHEVGLDQSEINVLASPMQSVRDVFDVMPTVTADDWATIATRMAKVPRALEQWTESLSSSADAGRIAPRRQYERCIDQCADLTAPDGYYASFLAGARLDDGQPLPESVSADLRRSVEAAADGYRELAERLKPLRDKAPQADSCGREDYQLHSRVFLGARVDLEETYAWGQAELARITGEMAAVAEQISPGASTKEAIDLLDADPRYRLHGTHALQAWMQERADEAIEMLDPHMDIPEPVRTIECMIAPTETGGIYYTGPSDDFSRPGRMWWSVPKGVTEFGTWRELTTVYHEGVPGHHLQIGQTVHRKELLNRWRRLASWTSGHGEGWALYAEWLMAELGHMDDPGNRMGLLDGQSLRAARVVLDIGVHCGFEAPAEVGGGAWSYDKAWQFLTAHANQGEDFLRFELDRYLGWPGQAPSYKIGERLWLQLREETARREGEAFDLRAFHRRALDIGGVGLDTLRTAVLGSA</sequence>
<dbReference type="Pfam" id="PF05960">
    <property type="entry name" value="DUF885"/>
    <property type="match status" value="1"/>
</dbReference>
<dbReference type="RefSeq" id="WP_338748337.1">
    <property type="nucleotide sequence ID" value="NZ_CP144913.1"/>
</dbReference>
<dbReference type="EMBL" id="CP144913">
    <property type="protein sequence ID" value="WXB75604.1"/>
    <property type="molecule type" value="Genomic_DNA"/>
</dbReference>
<protein>
    <submittedName>
        <fullName evidence="1">DUF885 domain-containing protein</fullName>
    </submittedName>
</protein>
<accession>A0ABZ2MEZ3</accession>
<proteinExistence type="predicted"/>
<dbReference type="PANTHER" id="PTHR33361">
    <property type="entry name" value="GLR0591 PROTEIN"/>
    <property type="match status" value="1"/>
</dbReference>
<name>A0ABZ2MEZ3_9MICO</name>
<dbReference type="Proteomes" id="UP001382727">
    <property type="component" value="Chromosome"/>
</dbReference>
<organism evidence="1 2">
    <name type="scientific">Janibacter alittae</name>
    <dbReference type="NCBI Taxonomy" id="3115209"/>
    <lineage>
        <taxon>Bacteria</taxon>
        <taxon>Bacillati</taxon>
        <taxon>Actinomycetota</taxon>
        <taxon>Actinomycetes</taxon>
        <taxon>Micrococcales</taxon>
        <taxon>Intrasporangiaceae</taxon>
        <taxon>Janibacter</taxon>
    </lineage>
</organism>